<dbReference type="CDD" id="cd00161">
    <property type="entry name" value="beta-trefoil_Ricin-like"/>
    <property type="match status" value="1"/>
</dbReference>
<evidence type="ECO:0000313" key="3">
    <source>
        <dbReference type="EMBL" id="KAA9349371.1"/>
    </source>
</evidence>
<dbReference type="Gene3D" id="2.60.40.10">
    <property type="entry name" value="Immunoglobulins"/>
    <property type="match status" value="1"/>
</dbReference>
<feature type="domain" description="PA14" evidence="2">
    <location>
        <begin position="581"/>
        <end position="725"/>
    </location>
</feature>
<dbReference type="Proteomes" id="UP000326344">
    <property type="component" value="Unassembled WGS sequence"/>
</dbReference>
<evidence type="ECO:0000256" key="1">
    <source>
        <dbReference type="SAM" id="MobiDB-lite"/>
    </source>
</evidence>
<organism evidence="3 4">
    <name type="scientific">Larkinella humicola</name>
    <dbReference type="NCBI Taxonomy" id="2607654"/>
    <lineage>
        <taxon>Bacteria</taxon>
        <taxon>Pseudomonadati</taxon>
        <taxon>Bacteroidota</taxon>
        <taxon>Cytophagia</taxon>
        <taxon>Cytophagales</taxon>
        <taxon>Spirosomataceae</taxon>
        <taxon>Larkinella</taxon>
    </lineage>
</organism>
<name>A0A5N1JA76_9BACT</name>
<dbReference type="Gene3D" id="2.80.10.50">
    <property type="match status" value="1"/>
</dbReference>
<dbReference type="PROSITE" id="PS50231">
    <property type="entry name" value="RICIN_B_LECTIN"/>
    <property type="match status" value="1"/>
</dbReference>
<proteinExistence type="predicted"/>
<dbReference type="PROSITE" id="PS51820">
    <property type="entry name" value="PA14"/>
    <property type="match status" value="1"/>
</dbReference>
<dbReference type="RefSeq" id="WP_150880184.1">
    <property type="nucleotide sequence ID" value="NZ_VTWS01000006.1"/>
</dbReference>
<dbReference type="EMBL" id="VTWS01000006">
    <property type="protein sequence ID" value="KAA9349371.1"/>
    <property type="molecule type" value="Genomic_DNA"/>
</dbReference>
<dbReference type="SUPFAM" id="SSF50370">
    <property type="entry name" value="Ricin B-like lectins"/>
    <property type="match status" value="1"/>
</dbReference>
<dbReference type="InterPro" id="IPR037524">
    <property type="entry name" value="PA14/GLEYA"/>
</dbReference>
<comment type="caution">
    <text evidence="3">The sequence shown here is derived from an EMBL/GenBank/DDBJ whole genome shotgun (WGS) entry which is preliminary data.</text>
</comment>
<gene>
    <name evidence="3" type="ORF">F0P93_23555</name>
</gene>
<keyword evidence="4" id="KW-1185">Reference proteome</keyword>
<dbReference type="InterPro" id="IPR013783">
    <property type="entry name" value="Ig-like_fold"/>
</dbReference>
<evidence type="ECO:0000313" key="4">
    <source>
        <dbReference type="Proteomes" id="UP000326344"/>
    </source>
</evidence>
<dbReference type="Gene3D" id="2.60.120.260">
    <property type="entry name" value="Galactose-binding domain-like"/>
    <property type="match status" value="1"/>
</dbReference>
<dbReference type="Pfam" id="PF07691">
    <property type="entry name" value="PA14"/>
    <property type="match status" value="1"/>
</dbReference>
<dbReference type="Gene3D" id="3.90.182.10">
    <property type="entry name" value="Toxin - Anthrax Protective Antigen,domain 1"/>
    <property type="match status" value="1"/>
</dbReference>
<dbReference type="SMART" id="SM00758">
    <property type="entry name" value="PA14"/>
    <property type="match status" value="1"/>
</dbReference>
<protein>
    <recommendedName>
        <fullName evidence="2">PA14 domain-containing protein</fullName>
    </recommendedName>
</protein>
<dbReference type="InterPro" id="IPR011658">
    <property type="entry name" value="PA14_dom"/>
</dbReference>
<sequence>MRKINYLAGRNRTFINLIALLALLSLQSFRFSNINREGKIPSILLKNMEKPATYILEKKRNPGSGKPRRPILPPSYPSPNRKSAFSGSDPIRFVFYTNKKQVSLGEEVELTITAHYMAMHPGLLATFPGSNAFSLKVLVPDGFVQTGGDYFDLIGTELSNQRKTVTYSLKGKFVSISSNNTFRLLRSHKDAGADSKFIEKGKFQIHCLNSAESLANAGSLKGSRIAVTEVACTPFPIVCSGNNFEIRNQTITVAQTGTYSLAVSYRSHEKSAIGIVRIDGVAQNVAFAMTTSYLNQVVGTVSLSAGTHTIGLSSGSEGGLVCFNNICLTNADNSCNYTPSATVSNTTLGCGTSVNLSATCEGSDCAGLNYSWSGNGVDQNGQTISVNTPTSDGFYTYTVTASKSGCSKTAQTSVTVNGCGSGSLTGCYVIRSKKTGQVLQSLAGDVVEQRAANSQANQIWKAESVGTNQYRFTTQDGSGKSMQVNTANYGELIRIGTYTGSDLQKWTIRSDNNGSYRINTSNGITWDMRNYGVEPQLQLWGDITEPFADQRLFGFESVGCPTAPPASGSCTTLRNADSPTNLTGGLTYKYYQSITNNDWCSATGLSNQAVISSGSVGTISLTPRQRDDHFGFEFAGYIQVPADGQYTFFLNSDDESRLSIGGQLIIAHSGCHGTATAGQEPSGSICLRAGYHPIQILYSQGDGGFGLQTFWQGPTFAKQEIPASALFRSGTSTTVACNFVVNATAPATANCSSAITLNAPCTGSDCDGLIYNWSTGQNGQSIYITAPSSNGTSTYTVTASKNGCSSKTANTSITITGCTTLSFQDMGRAGTRRDQFDIAKSNAQNGTISISDISNYSLSGYNSLYFINDVYVGKSLNNYQLPVNAKYIVDKLITKSDVINGYHRVEDLWKQNSQDSQWINSWHQQIIDTYDGSMPIGDQTISSGKGKLLPQYESWFIRSNNWNSEFLRSTSPLSLPPGKIFGGDPLDATANLDDYRSHGWNVFHRSHINGQDIPLSERLVMPNSDNFKQGLLNSSISNKNYSNGNPTYEQGVASQDYAGIDGFGWLIDQVGEGNNFVLGNSDGYLGYHERYKARNPNSHTFGNYSSNSFRYRAFSYNFQPLGGGSRNPLNFNNYLRPYQSQQQARTGVNGNADPFYSDHGGKSLSSIGVEQLLNFYPFDVNDIDIIYVKLHEMDIMLKQDPNNKPIGYFWPLRENPAGSSGGDASSGQNSYEWEHETTNPIGKVRQKSHSICSLIAAEVFAFDMITRGKGLVYFHNLPLTGNDRNKIGSSEFYPTTWIPNPGSPNNFPFVTSSEGIVPLSPLVGFDASYHGLIKAQRALSWLETATPNWEYATYTLNGATRTAPADGSAILQHAFDYKPMAMILHNGNKKVVWAFDPYCQPNSTQTIKVNLNDGSSIDIILKGNALHVVLIN</sequence>
<accession>A0A5N1JA76</accession>
<feature type="region of interest" description="Disordered" evidence="1">
    <location>
        <begin position="57"/>
        <end position="84"/>
    </location>
</feature>
<reference evidence="3 4" key="1">
    <citation type="submission" date="2019-09" db="EMBL/GenBank/DDBJ databases">
        <title>Genome Sequence of Larkinella sp MA1.</title>
        <authorList>
            <person name="Srinivasan S."/>
        </authorList>
    </citation>
    <scope>NUCLEOTIDE SEQUENCE [LARGE SCALE GENOMIC DNA]</scope>
    <source>
        <strain evidence="3 4">MA1</strain>
    </source>
</reference>
<evidence type="ECO:0000259" key="2">
    <source>
        <dbReference type="PROSITE" id="PS51820"/>
    </source>
</evidence>
<dbReference type="SUPFAM" id="SSF56988">
    <property type="entry name" value="Anthrax protective antigen"/>
    <property type="match status" value="1"/>
</dbReference>
<dbReference type="InterPro" id="IPR035992">
    <property type="entry name" value="Ricin_B-like_lectins"/>
</dbReference>